<keyword evidence="3 7" id="KW-0853">WD repeat</keyword>
<evidence type="ECO:0000256" key="5">
    <source>
        <dbReference type="ARBA" id="ARBA00022737"/>
    </source>
</evidence>
<reference evidence="11" key="1">
    <citation type="submission" date="2018-12" db="EMBL/GenBank/DDBJ databases">
        <title>The complete genome of Metarhizium rileyi, a key fungal pathogen of Lepidoptera.</title>
        <authorList>
            <person name="Binneck E."/>
            <person name="Lastra C.C.L."/>
            <person name="Sosa-Gomez D.R."/>
        </authorList>
    </citation>
    <scope>NUCLEOTIDE SEQUENCE [LARGE SCALE GENOMIC DNA]</scope>
    <source>
        <strain evidence="11">Cep018-CH2</strain>
    </source>
</reference>
<dbReference type="GO" id="GO:0005737">
    <property type="term" value="C:cytoplasm"/>
    <property type="evidence" value="ECO:0007669"/>
    <property type="project" value="UniProtKB-SubCell"/>
</dbReference>
<dbReference type="InterPro" id="IPR019775">
    <property type="entry name" value="WD40_repeat_CS"/>
</dbReference>
<dbReference type="SMART" id="SM00320">
    <property type="entry name" value="WD40"/>
    <property type="match status" value="7"/>
</dbReference>
<evidence type="ECO:0000256" key="8">
    <source>
        <dbReference type="SAM" id="MobiDB-lite"/>
    </source>
</evidence>
<dbReference type="InterPro" id="IPR009571">
    <property type="entry name" value="SUR7/Rim9-like_fungi"/>
</dbReference>
<dbReference type="Pfam" id="PF06687">
    <property type="entry name" value="SUR7"/>
    <property type="match status" value="1"/>
</dbReference>
<sequence length="1417" mass="153266">MGVGRFLCVGIPLVLTIASLVALLVATLSGVAHNKLWMFRVDLTNVSINSADLGSLASKAGINVRPDGIGDIGSITAANLGLDIVYEVDLWGYCSTDKAGKRRCTKAKFDWASSALNTTSIEELGNSTGVSNIKIPNEIQSALKTFRTVTKWTEVAFIIALLALGIELLIGIFASCSRVASCLTWLVSGATAILVGVAAGLSTAMASTVVGTVQGTSKRYGVKADIGNGFLAAVWIAAALAIGAGFFWIFTICCCKPEHRRTGGKRYLDSDGEKLIPNGSTYRPISHNYEMTGGHYNPNQDRQVYGGYSSGPRHPSGQGRTDLAYEPYSHRPNGSFQLQRELSQVPITSVCFYNTCLGKGYILAGEDGDLTLYDGTSTDAEEPMHRIRVFEDQPIHGIRVYKDDSKYDGRILLWGSWCVALLDGTPLLDANQPVLLATALAPDWIYDAAISPWDSSCIALATAHNEVVPVTYDADDGTLAMGMVTSPSRPMLYASHLRWISPACVLVAAGTVFGDVSVWKYHWETSSHTMLVVLRGHEGSIYGVDISPELTLPDGSTCRLLASCSDDRTVRVWDISEREEARESTLGVGVGVVVVVVETGFKAAERYDEVQTASADGQVAPVAAAMGHASRIWGVRFAVVEDGHVVRDGKLPVYSFGEDATTRRWELTVGAGVPLSGSIIHRQTYSLHNGKHLWARALDVRDGKMRIATGGADGKVGLVTDSASASATTVTMEAAHLPPSPTTSSGAREIISRYDFVLDDTMLAITNVGRLFQGTLSGTHRWEEVVVGEDVAQHLRLCYVLRRIGHGAAVIGTTSGRLFFVKNRQVTPAASVPGRIVEINHLPRTTGAIDLLVHLHGSSSSRYLTLSTTGHLLSDHQISDLHARFVAVSATRLDDLLITGSRHGWISILTQQVDDTWRPVLDLQTRSRDAITSIVPLPPKQDSSGSYVLVTSRDGRYRIYQIQRLTSPQVSLSLLHETSTPFGPMVEGAWFTNTRTPELILYGFRSHDFVIWNESTREELATVDCGGAHRTFRLSYSVEAPGRYSFAYTRTSKLSIYSQARTPHRTVKPGTHGREIRALSSNRRYVASGAEDTSIRIWEYVAAGGQKNAAIKCLASIKAHVTGIQSLHWFEDDYLFSSAGNEEFFVWRVRSLDSAYAGLAVVREGVFADKSAMGDLRIVDFDVSRAPGGNRILITLALSNSTLRTYEYDDGGFHLLATGTYTGACITRLRHLGRCDDGQFWTLTTSTDGHVALWVTTTGIPGLGLGGFTLQAATRVHQSSIKSLDMVRHHDRFRILTGGDDNGIGYTEVAEVQDGAGNTEYKFDGSGIVRSAHAAAINGIALLSQDEPGHKDDVLGVSVSNDQRIKLWRIAGNKPQRIELVSSTSSGVADPGDVAIVHQGGSQQVILGGVGVEVWSV</sequence>
<feature type="region of interest" description="Disordered" evidence="8">
    <location>
        <begin position="300"/>
        <end position="320"/>
    </location>
</feature>
<comment type="similarity">
    <text evidence="6">Belongs to the WD repeat WDR6 family.</text>
</comment>
<feature type="transmembrane region" description="Helical" evidence="9">
    <location>
        <begin position="186"/>
        <end position="210"/>
    </location>
</feature>
<evidence type="ECO:0000256" key="9">
    <source>
        <dbReference type="SAM" id="Phobius"/>
    </source>
</evidence>
<keyword evidence="4" id="KW-0819">tRNA processing</keyword>
<dbReference type="Gene3D" id="2.130.10.10">
    <property type="entry name" value="YVTN repeat-like/Quinoprotein amine dehydrogenase"/>
    <property type="match status" value="3"/>
</dbReference>
<evidence type="ECO:0000256" key="2">
    <source>
        <dbReference type="ARBA" id="ARBA00022490"/>
    </source>
</evidence>
<name>A0A5C6GEI3_METRR</name>
<dbReference type="SUPFAM" id="SSF50978">
    <property type="entry name" value="WD40 repeat-like"/>
    <property type="match status" value="4"/>
</dbReference>
<evidence type="ECO:0000256" key="1">
    <source>
        <dbReference type="ARBA" id="ARBA00004496"/>
    </source>
</evidence>
<dbReference type="GO" id="GO:0005886">
    <property type="term" value="C:plasma membrane"/>
    <property type="evidence" value="ECO:0007669"/>
    <property type="project" value="InterPro"/>
</dbReference>
<keyword evidence="9" id="KW-0472">Membrane</keyword>
<protein>
    <recommendedName>
        <fullName evidence="12">Regulator of Ty1 transposition protein 10</fullName>
    </recommendedName>
</protein>
<dbReference type="Proteomes" id="UP000317257">
    <property type="component" value="Unassembled WGS sequence"/>
</dbReference>
<keyword evidence="9" id="KW-1133">Transmembrane helix</keyword>
<comment type="caution">
    <text evidence="10">The sequence shown here is derived from an EMBL/GenBank/DDBJ whole genome shotgun (WGS) entry which is preliminary data.</text>
</comment>
<evidence type="ECO:0008006" key="12">
    <source>
        <dbReference type="Google" id="ProtNLM"/>
    </source>
</evidence>
<dbReference type="InterPro" id="IPR015943">
    <property type="entry name" value="WD40/YVTN_repeat-like_dom_sf"/>
</dbReference>
<dbReference type="PROSITE" id="PS50294">
    <property type="entry name" value="WD_REPEATS_REGION"/>
    <property type="match status" value="1"/>
</dbReference>
<evidence type="ECO:0000313" key="11">
    <source>
        <dbReference type="Proteomes" id="UP000317257"/>
    </source>
</evidence>
<dbReference type="InterPro" id="IPR051973">
    <property type="entry name" value="tRNA_Anticodon_Mtase-Reg"/>
</dbReference>
<gene>
    <name evidence="10" type="ORF">ED733_006348</name>
</gene>
<keyword evidence="5" id="KW-0677">Repeat</keyword>
<feature type="transmembrane region" description="Helical" evidence="9">
    <location>
        <begin position="155"/>
        <end position="174"/>
    </location>
</feature>
<evidence type="ECO:0000313" key="10">
    <source>
        <dbReference type="EMBL" id="TWU75288.1"/>
    </source>
</evidence>
<feature type="transmembrane region" description="Helical" evidence="9">
    <location>
        <begin position="6"/>
        <end position="31"/>
    </location>
</feature>
<keyword evidence="9" id="KW-0812">Transmembrane</keyword>
<dbReference type="PANTHER" id="PTHR14344">
    <property type="entry name" value="WD REPEAT PROTEIN"/>
    <property type="match status" value="1"/>
</dbReference>
<evidence type="ECO:0000256" key="7">
    <source>
        <dbReference type="PROSITE-ProRule" id="PRU00221"/>
    </source>
</evidence>
<organism evidence="10 11">
    <name type="scientific">Metarhizium rileyi (strain RCEF 4871)</name>
    <name type="common">Nomuraea rileyi</name>
    <dbReference type="NCBI Taxonomy" id="1649241"/>
    <lineage>
        <taxon>Eukaryota</taxon>
        <taxon>Fungi</taxon>
        <taxon>Dikarya</taxon>
        <taxon>Ascomycota</taxon>
        <taxon>Pezizomycotina</taxon>
        <taxon>Sordariomycetes</taxon>
        <taxon>Hypocreomycetidae</taxon>
        <taxon>Hypocreales</taxon>
        <taxon>Clavicipitaceae</taxon>
        <taxon>Metarhizium</taxon>
    </lineage>
</organism>
<dbReference type="PROSITE" id="PS50082">
    <property type="entry name" value="WD_REPEATS_2"/>
    <property type="match status" value="2"/>
</dbReference>
<feature type="repeat" description="WD" evidence="7">
    <location>
        <begin position="534"/>
        <end position="583"/>
    </location>
</feature>
<evidence type="ECO:0000256" key="4">
    <source>
        <dbReference type="ARBA" id="ARBA00022694"/>
    </source>
</evidence>
<accession>A0A5C6GEI3</accession>
<dbReference type="PROSITE" id="PS00678">
    <property type="entry name" value="WD_REPEATS_1"/>
    <property type="match status" value="1"/>
</dbReference>
<dbReference type="EMBL" id="SBHS01000008">
    <property type="protein sequence ID" value="TWU75288.1"/>
    <property type="molecule type" value="Genomic_DNA"/>
</dbReference>
<feature type="repeat" description="WD" evidence="7">
    <location>
        <begin position="1078"/>
        <end position="1099"/>
    </location>
</feature>
<keyword evidence="2" id="KW-0963">Cytoplasm</keyword>
<evidence type="ECO:0000256" key="3">
    <source>
        <dbReference type="ARBA" id="ARBA00022574"/>
    </source>
</evidence>
<feature type="transmembrane region" description="Helical" evidence="9">
    <location>
        <begin position="230"/>
        <end position="250"/>
    </location>
</feature>
<dbReference type="Pfam" id="PF00400">
    <property type="entry name" value="WD40"/>
    <property type="match status" value="2"/>
</dbReference>
<dbReference type="GO" id="GO:0030488">
    <property type="term" value="P:tRNA methylation"/>
    <property type="evidence" value="ECO:0007669"/>
    <property type="project" value="TreeGrafter"/>
</dbReference>
<dbReference type="PANTHER" id="PTHR14344:SF3">
    <property type="entry name" value="WD REPEAT-CONTAINING PROTEIN 6"/>
    <property type="match status" value="1"/>
</dbReference>
<evidence type="ECO:0000256" key="6">
    <source>
        <dbReference type="ARBA" id="ARBA00038255"/>
    </source>
</evidence>
<dbReference type="InterPro" id="IPR036322">
    <property type="entry name" value="WD40_repeat_dom_sf"/>
</dbReference>
<comment type="subcellular location">
    <subcellularLocation>
        <location evidence="1">Cytoplasm</location>
    </subcellularLocation>
</comment>
<proteinExistence type="inferred from homology"/>
<dbReference type="InterPro" id="IPR001680">
    <property type="entry name" value="WD40_rpt"/>
</dbReference>